<feature type="coiled-coil region" evidence="1">
    <location>
        <begin position="211"/>
        <end position="238"/>
    </location>
</feature>
<feature type="region of interest" description="Disordered" evidence="2">
    <location>
        <begin position="106"/>
        <end position="207"/>
    </location>
</feature>
<gene>
    <name evidence="3" type="ORF">DL762_002980</name>
</gene>
<feature type="region of interest" description="Disordered" evidence="2">
    <location>
        <begin position="456"/>
        <end position="586"/>
    </location>
</feature>
<keyword evidence="1" id="KW-0175">Coiled coil</keyword>
<proteinExistence type="predicted"/>
<protein>
    <recommendedName>
        <fullName evidence="5">BAG domain-containing protein</fullName>
    </recommendedName>
</protein>
<organism evidence="3 4">
    <name type="scientific">Monosporascus cannonballus</name>
    <dbReference type="NCBI Taxonomy" id="155416"/>
    <lineage>
        <taxon>Eukaryota</taxon>
        <taxon>Fungi</taxon>
        <taxon>Dikarya</taxon>
        <taxon>Ascomycota</taxon>
        <taxon>Pezizomycotina</taxon>
        <taxon>Sordariomycetes</taxon>
        <taxon>Xylariomycetidae</taxon>
        <taxon>Xylariales</taxon>
        <taxon>Xylariales incertae sedis</taxon>
        <taxon>Monosporascus</taxon>
    </lineage>
</organism>
<sequence>MQAAPDSAAHAAGSMIIPESPGSPTLTNPDMILPDYDDTVSSPDGSLSPLTTWKSAHTNDMQFDLTPHTFTGSINPSTPIIYGNGTMLSDIGEVTEVESVCGPVKSHSVTARGSDAPKKSAIATAQDPTRKRGHTISRERRASIESNSTITSLEQPGLFADFDDNVSVDDSNFQGDDEESVADSYIDDESVQEGPSPIRERDQYTDSAALSRRAEQILANAKQRLTTMESNLNRARTMHSPMSSIGSGSTPSPTFFRPPTAVQGEHGSVNPNSTHYGHSRISSENSLSSSFKQVAYAPRSSSALGAAGGYRKSSLSSRDGNSPFDYSKESSNSPPAYGNSTFTKSQTSLYAREQAREPFCEYENQSNAGSSRPSLDHAKLETFLNPAFGSFNDQGLRRSASTAQMRDIKEHMNELKGRLSSLRDQARADTLKRRSIQSLRTPSPFTYARVDQWYAGPGKSSDIAPVPEGYEGEPSNVNVSDIEDGGAPVETPNQDGMDQDSVSSNYTGAHERISPTQLGPVDSQTHSPYTDLPSPATQSLQEEDDDLTTEDGYEDDQANNYDDMASESGASSYHDTVQNQVSHEDREDAFDYEHFFLHSAMGSMSQRRMRRGSQDSFSSEDSTETTRPANGRPRRGSTASASSMDSFATATEGRNTRAENETNGEDIAEQPRRIRSQTPEGAKRAALDPPRSQSSEPTFLNQHRRRPSASPSESAGTNRSFPLVDTRPKANGGLLTPRESPDQSLKRISETLLSDTASICDSIGGGLDGTAPAAATGAMDTLSREDQILVERLVASLGRCVLGLTEVGRASPESRMYRRRIEAAKRALEGLNEPT</sequence>
<dbReference type="EMBL" id="QJNS01000065">
    <property type="protein sequence ID" value="RYO89895.1"/>
    <property type="molecule type" value="Genomic_DNA"/>
</dbReference>
<evidence type="ECO:0000313" key="3">
    <source>
        <dbReference type="EMBL" id="RYO89895.1"/>
    </source>
</evidence>
<feature type="compositionally biased region" description="Polar residues" evidence="2">
    <location>
        <begin position="568"/>
        <end position="581"/>
    </location>
</feature>
<feature type="region of interest" description="Disordered" evidence="2">
    <location>
        <begin position="1"/>
        <end position="29"/>
    </location>
</feature>
<feature type="region of interest" description="Disordered" evidence="2">
    <location>
        <begin position="302"/>
        <end position="342"/>
    </location>
</feature>
<feature type="compositionally biased region" description="Polar residues" evidence="2">
    <location>
        <begin position="144"/>
        <end position="154"/>
    </location>
</feature>
<feature type="compositionally biased region" description="Low complexity" evidence="2">
    <location>
        <begin position="1"/>
        <end position="12"/>
    </location>
</feature>
<feature type="region of interest" description="Disordered" evidence="2">
    <location>
        <begin position="601"/>
        <end position="744"/>
    </location>
</feature>
<dbReference type="Proteomes" id="UP000294003">
    <property type="component" value="Unassembled WGS sequence"/>
</dbReference>
<comment type="caution">
    <text evidence="3">The sequence shown here is derived from an EMBL/GenBank/DDBJ whole genome shotgun (WGS) entry which is preliminary data.</text>
</comment>
<feature type="compositionally biased region" description="Low complexity" evidence="2">
    <location>
        <begin position="240"/>
        <end position="260"/>
    </location>
</feature>
<evidence type="ECO:0000256" key="1">
    <source>
        <dbReference type="SAM" id="Coils"/>
    </source>
</evidence>
<feature type="compositionally biased region" description="Acidic residues" evidence="2">
    <location>
        <begin position="175"/>
        <end position="191"/>
    </location>
</feature>
<reference evidence="3 4" key="1">
    <citation type="submission" date="2018-06" db="EMBL/GenBank/DDBJ databases">
        <title>Complete Genomes of Monosporascus.</title>
        <authorList>
            <person name="Robinson A.J."/>
            <person name="Natvig D.O."/>
        </authorList>
    </citation>
    <scope>NUCLEOTIDE SEQUENCE [LARGE SCALE GENOMIC DNA]</scope>
    <source>
        <strain evidence="3 4">CBS 609.92</strain>
    </source>
</reference>
<feature type="compositionally biased region" description="Polar residues" evidence="2">
    <location>
        <begin position="514"/>
        <end position="528"/>
    </location>
</feature>
<accession>A0ABY0HGE0</accession>
<evidence type="ECO:0000256" key="2">
    <source>
        <dbReference type="SAM" id="MobiDB-lite"/>
    </source>
</evidence>
<feature type="compositionally biased region" description="Acidic residues" evidence="2">
    <location>
        <begin position="541"/>
        <end position="557"/>
    </location>
</feature>
<feature type="compositionally biased region" description="Polar residues" evidence="2">
    <location>
        <begin position="637"/>
        <end position="653"/>
    </location>
</feature>
<feature type="region of interest" description="Disordered" evidence="2">
    <location>
        <begin position="238"/>
        <end position="284"/>
    </location>
</feature>
<keyword evidence="4" id="KW-1185">Reference proteome</keyword>
<feature type="compositionally biased region" description="Polar residues" evidence="2">
    <location>
        <begin position="329"/>
        <end position="342"/>
    </location>
</feature>
<feature type="compositionally biased region" description="Polar residues" evidence="2">
    <location>
        <begin position="491"/>
        <end position="507"/>
    </location>
</feature>
<name>A0ABY0HGE0_9PEZI</name>
<evidence type="ECO:0000313" key="4">
    <source>
        <dbReference type="Proteomes" id="UP000294003"/>
    </source>
</evidence>
<feature type="compositionally biased region" description="Polar residues" evidence="2">
    <location>
        <begin position="691"/>
        <end position="701"/>
    </location>
</feature>
<evidence type="ECO:0008006" key="5">
    <source>
        <dbReference type="Google" id="ProtNLM"/>
    </source>
</evidence>